<evidence type="ECO:0000259" key="5">
    <source>
        <dbReference type="PROSITE" id="PS50931"/>
    </source>
</evidence>
<dbReference type="PANTHER" id="PTHR30126">
    <property type="entry name" value="HTH-TYPE TRANSCRIPTIONAL REGULATOR"/>
    <property type="match status" value="1"/>
</dbReference>
<dbReference type="GO" id="GO:0000976">
    <property type="term" value="F:transcription cis-regulatory region binding"/>
    <property type="evidence" value="ECO:0007669"/>
    <property type="project" value="TreeGrafter"/>
</dbReference>
<dbReference type="Pfam" id="PF00126">
    <property type="entry name" value="HTH_1"/>
    <property type="match status" value="1"/>
</dbReference>
<gene>
    <name evidence="6" type="ORF">JR347_09290</name>
</gene>
<keyword evidence="2" id="KW-0805">Transcription regulation</keyword>
<evidence type="ECO:0000313" key="7">
    <source>
        <dbReference type="Proteomes" id="UP000662783"/>
    </source>
</evidence>
<accession>A0A974WK37</accession>
<evidence type="ECO:0000256" key="2">
    <source>
        <dbReference type="ARBA" id="ARBA00023015"/>
    </source>
</evidence>
<dbReference type="KEGG" id="fuv:JR347_09290"/>
<dbReference type="Pfam" id="PF03466">
    <property type="entry name" value="LysR_substrate"/>
    <property type="match status" value="1"/>
</dbReference>
<dbReference type="PRINTS" id="PR00039">
    <property type="entry name" value="HTHLYSR"/>
</dbReference>
<dbReference type="SUPFAM" id="SSF53850">
    <property type="entry name" value="Periplasmic binding protein-like II"/>
    <property type="match status" value="1"/>
</dbReference>
<dbReference type="RefSeq" id="WP_205723774.1">
    <property type="nucleotide sequence ID" value="NZ_CP070608.1"/>
</dbReference>
<comment type="similarity">
    <text evidence="1">Belongs to the LysR transcriptional regulatory family.</text>
</comment>
<keyword evidence="7" id="KW-1185">Reference proteome</keyword>
<keyword evidence="3" id="KW-0238">DNA-binding</keyword>
<dbReference type="EMBL" id="CP070608">
    <property type="protein sequence ID" value="QSE99263.1"/>
    <property type="molecule type" value="Genomic_DNA"/>
</dbReference>
<organism evidence="6 7">
    <name type="scientific">Fulvivirga lutea</name>
    <dbReference type="NCBI Taxonomy" id="2810512"/>
    <lineage>
        <taxon>Bacteria</taxon>
        <taxon>Pseudomonadati</taxon>
        <taxon>Bacteroidota</taxon>
        <taxon>Cytophagia</taxon>
        <taxon>Cytophagales</taxon>
        <taxon>Fulvivirgaceae</taxon>
        <taxon>Fulvivirga</taxon>
    </lineage>
</organism>
<evidence type="ECO:0000313" key="6">
    <source>
        <dbReference type="EMBL" id="QSE99263.1"/>
    </source>
</evidence>
<name>A0A974WK37_9BACT</name>
<dbReference type="InterPro" id="IPR005119">
    <property type="entry name" value="LysR_subst-bd"/>
</dbReference>
<feature type="domain" description="HTH lysR-type" evidence="5">
    <location>
        <begin position="1"/>
        <end position="60"/>
    </location>
</feature>
<evidence type="ECO:0000256" key="1">
    <source>
        <dbReference type="ARBA" id="ARBA00009437"/>
    </source>
</evidence>
<dbReference type="Gene3D" id="1.10.10.10">
    <property type="entry name" value="Winged helix-like DNA-binding domain superfamily/Winged helix DNA-binding domain"/>
    <property type="match status" value="1"/>
</dbReference>
<proteinExistence type="inferred from homology"/>
<dbReference type="Gene3D" id="3.40.190.290">
    <property type="match status" value="1"/>
</dbReference>
<evidence type="ECO:0000256" key="4">
    <source>
        <dbReference type="ARBA" id="ARBA00023163"/>
    </source>
</evidence>
<dbReference type="PANTHER" id="PTHR30126:SF5">
    <property type="entry name" value="HTH-TYPE TRANSCRIPTIONAL ACTIVATOR CMPR"/>
    <property type="match status" value="1"/>
</dbReference>
<sequence>MHYTLHQLKVFAKVCELKSITKAAEALHLTQPAVSIQLKKLQEQFDVPLTEIIGRQLFITDFGQRIYILSERLLEGADLINDTTNQYKGLLTGRIKISSVSTGKYVIPYFLTEFVHEHPNVDISIDVTNKNLVVESLAKNETDFALVSVLPEMALERIELMDNVLQLVCGKAYFEQIKKMGLQSLEDIPLIFREQGSATRKAMEGFLAKNKIRAKRTMELTSNEAVKQAVMAGLGVSIMPMIGLRHSLQLGLLQTITLPGLPIITNWNLVWASGKNLTPAGTALVKHMETHKSKIISEYFE</sequence>
<dbReference type="AlphaFoldDB" id="A0A974WK37"/>
<dbReference type="InterPro" id="IPR036388">
    <property type="entry name" value="WH-like_DNA-bd_sf"/>
</dbReference>
<dbReference type="InterPro" id="IPR036390">
    <property type="entry name" value="WH_DNA-bd_sf"/>
</dbReference>
<dbReference type="GO" id="GO:0003700">
    <property type="term" value="F:DNA-binding transcription factor activity"/>
    <property type="evidence" value="ECO:0007669"/>
    <property type="project" value="InterPro"/>
</dbReference>
<protein>
    <submittedName>
        <fullName evidence="6">LysR family transcriptional regulator</fullName>
    </submittedName>
</protein>
<evidence type="ECO:0000256" key="3">
    <source>
        <dbReference type="ARBA" id="ARBA00023125"/>
    </source>
</evidence>
<dbReference type="Proteomes" id="UP000662783">
    <property type="component" value="Chromosome"/>
</dbReference>
<dbReference type="InterPro" id="IPR000847">
    <property type="entry name" value="LysR_HTH_N"/>
</dbReference>
<dbReference type="SUPFAM" id="SSF46785">
    <property type="entry name" value="Winged helix' DNA-binding domain"/>
    <property type="match status" value="1"/>
</dbReference>
<keyword evidence="4" id="KW-0804">Transcription</keyword>
<reference evidence="6" key="1">
    <citation type="submission" date="2021-02" db="EMBL/GenBank/DDBJ databases">
        <title>Fulvivirga sp. S481 isolated from sea water.</title>
        <authorList>
            <person name="Bae S.S."/>
            <person name="Baek K."/>
        </authorList>
    </citation>
    <scope>NUCLEOTIDE SEQUENCE</scope>
    <source>
        <strain evidence="6">S481</strain>
    </source>
</reference>
<dbReference type="PROSITE" id="PS50931">
    <property type="entry name" value="HTH_LYSR"/>
    <property type="match status" value="1"/>
</dbReference>